<dbReference type="Pfam" id="PF20463">
    <property type="entry name" value="PDH_C"/>
    <property type="match status" value="1"/>
</dbReference>
<dbReference type="Gene3D" id="3.40.50.720">
    <property type="entry name" value="NAD(P)-binding Rossmann-like Domain"/>
    <property type="match status" value="1"/>
</dbReference>
<dbReference type="FunFam" id="3.40.50.720:FF:000208">
    <property type="entry name" value="Prephenate dehydrogenase"/>
    <property type="match status" value="1"/>
</dbReference>
<dbReference type="InterPro" id="IPR036291">
    <property type="entry name" value="NAD(P)-bd_dom_sf"/>
</dbReference>
<dbReference type="GO" id="GO:0008977">
    <property type="term" value="F:prephenate dehydrogenase (NAD+) activity"/>
    <property type="evidence" value="ECO:0007669"/>
    <property type="project" value="InterPro"/>
</dbReference>
<keyword evidence="1" id="KW-0560">Oxidoreductase</keyword>
<dbReference type="SUPFAM" id="SSF48179">
    <property type="entry name" value="6-phosphogluconate dehydrogenase C-terminal domain-like"/>
    <property type="match status" value="1"/>
</dbReference>
<dbReference type="SUPFAM" id="SSF51735">
    <property type="entry name" value="NAD(P)-binding Rossmann-fold domains"/>
    <property type="match status" value="1"/>
</dbReference>
<dbReference type="EMBL" id="CP037423">
    <property type="protein sequence ID" value="QDV47972.1"/>
    <property type="molecule type" value="Genomic_DNA"/>
</dbReference>
<dbReference type="InterPro" id="IPR046826">
    <property type="entry name" value="PDH_N"/>
</dbReference>
<dbReference type="OrthoDB" id="9802008at2"/>
<dbReference type="InterPro" id="IPR046825">
    <property type="entry name" value="PDH_C"/>
</dbReference>
<accession>A0A518I4F7</accession>
<feature type="domain" description="Prephenate/arogenate dehydrogenase" evidence="2">
    <location>
        <begin position="12"/>
        <end position="286"/>
    </location>
</feature>
<dbReference type="KEGG" id="snep:Enr13x_78850"/>
<evidence type="ECO:0000313" key="3">
    <source>
        <dbReference type="EMBL" id="QDV47972.1"/>
    </source>
</evidence>
<keyword evidence="4" id="KW-1185">Reference proteome</keyword>
<dbReference type="GO" id="GO:0006571">
    <property type="term" value="P:tyrosine biosynthetic process"/>
    <property type="evidence" value="ECO:0007669"/>
    <property type="project" value="InterPro"/>
</dbReference>
<protein>
    <submittedName>
        <fullName evidence="3">Prephenate dehydrogenase</fullName>
    </submittedName>
</protein>
<dbReference type="GO" id="GO:0070403">
    <property type="term" value="F:NAD+ binding"/>
    <property type="evidence" value="ECO:0007669"/>
    <property type="project" value="InterPro"/>
</dbReference>
<evidence type="ECO:0000259" key="2">
    <source>
        <dbReference type="PROSITE" id="PS51176"/>
    </source>
</evidence>
<dbReference type="InterPro" id="IPR008927">
    <property type="entry name" value="6-PGluconate_DH-like_C_sf"/>
</dbReference>
<dbReference type="Proteomes" id="UP000319004">
    <property type="component" value="Chromosome"/>
</dbReference>
<evidence type="ECO:0000256" key="1">
    <source>
        <dbReference type="ARBA" id="ARBA00023002"/>
    </source>
</evidence>
<reference evidence="3 4" key="1">
    <citation type="submission" date="2019-03" db="EMBL/GenBank/DDBJ databases">
        <title>Deep-cultivation of Planctomycetes and their phenomic and genomic characterization uncovers novel biology.</title>
        <authorList>
            <person name="Wiegand S."/>
            <person name="Jogler M."/>
            <person name="Boedeker C."/>
            <person name="Pinto D."/>
            <person name="Vollmers J."/>
            <person name="Rivas-Marin E."/>
            <person name="Kohn T."/>
            <person name="Peeters S.H."/>
            <person name="Heuer A."/>
            <person name="Rast P."/>
            <person name="Oberbeckmann S."/>
            <person name="Bunk B."/>
            <person name="Jeske O."/>
            <person name="Meyerdierks A."/>
            <person name="Storesund J.E."/>
            <person name="Kallscheuer N."/>
            <person name="Luecker S."/>
            <person name="Lage O.M."/>
            <person name="Pohl T."/>
            <person name="Merkel B.J."/>
            <person name="Hornburger P."/>
            <person name="Mueller R.-W."/>
            <person name="Bruemmer F."/>
            <person name="Labrenz M."/>
            <person name="Spormann A.M."/>
            <person name="Op den Camp H."/>
            <person name="Overmann J."/>
            <person name="Amann R."/>
            <person name="Jetten M.S.M."/>
            <person name="Mascher T."/>
            <person name="Medema M.H."/>
            <person name="Devos D.P."/>
            <person name="Kaster A.-K."/>
            <person name="Ovreas L."/>
            <person name="Rohde M."/>
            <person name="Galperin M.Y."/>
            <person name="Jogler C."/>
        </authorList>
    </citation>
    <scope>NUCLEOTIDE SEQUENCE [LARGE SCALE GENOMIC DNA]</scope>
    <source>
        <strain evidence="3 4">Enr13</strain>
    </source>
</reference>
<dbReference type="AlphaFoldDB" id="A0A518I4F7"/>
<dbReference type="GO" id="GO:0004665">
    <property type="term" value="F:prephenate dehydrogenase (NADP+) activity"/>
    <property type="evidence" value="ECO:0007669"/>
    <property type="project" value="InterPro"/>
</dbReference>
<dbReference type="PANTHER" id="PTHR21363">
    <property type="entry name" value="PREPHENATE DEHYDROGENASE"/>
    <property type="match status" value="1"/>
</dbReference>
<evidence type="ECO:0000313" key="4">
    <source>
        <dbReference type="Proteomes" id="UP000319004"/>
    </source>
</evidence>
<dbReference type="PROSITE" id="PS51176">
    <property type="entry name" value="PDH_ADH"/>
    <property type="match status" value="1"/>
</dbReference>
<dbReference type="InterPro" id="IPR003099">
    <property type="entry name" value="Prephen_DH"/>
</dbReference>
<dbReference type="RefSeq" id="WP_145392007.1">
    <property type="nucleotide sequence ID" value="NZ_CP037423.1"/>
</dbReference>
<gene>
    <name evidence="3" type="ORF">Enr13x_78850</name>
</gene>
<dbReference type="Pfam" id="PF02153">
    <property type="entry name" value="PDH_N"/>
    <property type="match status" value="1"/>
</dbReference>
<dbReference type="PANTHER" id="PTHR21363:SF0">
    <property type="entry name" value="PREPHENATE DEHYDROGENASE [NADP(+)]"/>
    <property type="match status" value="1"/>
</dbReference>
<name>A0A518I4F7_9BACT</name>
<sequence>MQTLPEKPAWLRRVSILGVGLLGGSVGMALRRRGIHVVGYSRRESSCRAAIEAGAVDEGFTEIATACRGSDVVVVASPVDKIVELAVAADHVLDDDALITDVGSTKAQIVAEIAAQSPSLARKFVAAHPIAGSEKTGVENATATLLEGKLVIMTPADQTPAAAVDRAAAFWLQTGGEILSMSPEQHDQRLAAVSHVPHLVSSLLASLVDDACLPLVGSGWRDMTRVAAGDPTMWTAICVHNREAILNQLDHFSEALGSLRALLAGGDTAALKSWLDEAKARKEATE</sequence>
<dbReference type="InterPro" id="IPR050812">
    <property type="entry name" value="Preph/Arog_dehydrog"/>
</dbReference>
<dbReference type="Gene3D" id="1.10.3660.10">
    <property type="entry name" value="6-phosphogluconate dehydrogenase C-terminal like domain"/>
    <property type="match status" value="1"/>
</dbReference>
<organism evidence="3 4">
    <name type="scientific">Stieleria neptunia</name>
    <dbReference type="NCBI Taxonomy" id="2527979"/>
    <lineage>
        <taxon>Bacteria</taxon>
        <taxon>Pseudomonadati</taxon>
        <taxon>Planctomycetota</taxon>
        <taxon>Planctomycetia</taxon>
        <taxon>Pirellulales</taxon>
        <taxon>Pirellulaceae</taxon>
        <taxon>Stieleria</taxon>
    </lineage>
</organism>
<proteinExistence type="predicted"/>